<sequence>MAEHDASRFRTKDVVFPDGFASENVSAERLIKQLLIHDISKQPTFRELLQFKYLLHLVSGWSQRKFKPAFS</sequence>
<dbReference type="EMBL" id="JBDJPC010000005">
    <property type="protein sequence ID" value="KAL1501168.1"/>
    <property type="molecule type" value="Genomic_DNA"/>
</dbReference>
<dbReference type="Proteomes" id="UP001566132">
    <property type="component" value="Unassembled WGS sequence"/>
</dbReference>
<protein>
    <submittedName>
        <fullName evidence="1">Uncharacterized protein</fullName>
    </submittedName>
</protein>
<gene>
    <name evidence="1" type="ORF">ABEB36_006550</name>
</gene>
<reference evidence="1 2" key="1">
    <citation type="submission" date="2024-05" db="EMBL/GenBank/DDBJ databases">
        <title>Genetic variation in Jamaican populations of the coffee berry borer (Hypothenemus hampei).</title>
        <authorList>
            <person name="Errbii M."/>
            <person name="Myrie A."/>
        </authorList>
    </citation>
    <scope>NUCLEOTIDE SEQUENCE [LARGE SCALE GENOMIC DNA]</scope>
    <source>
        <strain evidence="1">JA-Hopewell-2020-01-JO</strain>
        <tissue evidence="1">Whole body</tissue>
    </source>
</reference>
<proteinExistence type="predicted"/>
<organism evidence="1 2">
    <name type="scientific">Hypothenemus hampei</name>
    <name type="common">Coffee berry borer</name>
    <dbReference type="NCBI Taxonomy" id="57062"/>
    <lineage>
        <taxon>Eukaryota</taxon>
        <taxon>Metazoa</taxon>
        <taxon>Ecdysozoa</taxon>
        <taxon>Arthropoda</taxon>
        <taxon>Hexapoda</taxon>
        <taxon>Insecta</taxon>
        <taxon>Pterygota</taxon>
        <taxon>Neoptera</taxon>
        <taxon>Endopterygota</taxon>
        <taxon>Coleoptera</taxon>
        <taxon>Polyphaga</taxon>
        <taxon>Cucujiformia</taxon>
        <taxon>Curculionidae</taxon>
        <taxon>Scolytinae</taxon>
        <taxon>Hypothenemus</taxon>
    </lineage>
</organism>
<accession>A0ABD1EQW2</accession>
<keyword evidence="2" id="KW-1185">Reference proteome</keyword>
<name>A0ABD1EQW2_HYPHA</name>
<evidence type="ECO:0000313" key="1">
    <source>
        <dbReference type="EMBL" id="KAL1501168.1"/>
    </source>
</evidence>
<dbReference type="AlphaFoldDB" id="A0ABD1EQW2"/>
<comment type="caution">
    <text evidence="1">The sequence shown here is derived from an EMBL/GenBank/DDBJ whole genome shotgun (WGS) entry which is preliminary data.</text>
</comment>
<evidence type="ECO:0000313" key="2">
    <source>
        <dbReference type="Proteomes" id="UP001566132"/>
    </source>
</evidence>